<dbReference type="InterPro" id="IPR021362">
    <property type="entry name" value="DUF2834"/>
</dbReference>
<keyword evidence="3" id="KW-1185">Reference proteome</keyword>
<dbReference type="RefSeq" id="WP_157391303.1">
    <property type="nucleotide sequence ID" value="NZ_WRPP01000007.1"/>
</dbReference>
<dbReference type="Pfam" id="PF11196">
    <property type="entry name" value="DUF2834"/>
    <property type="match status" value="1"/>
</dbReference>
<evidence type="ECO:0000256" key="1">
    <source>
        <dbReference type="SAM" id="Phobius"/>
    </source>
</evidence>
<comment type="caution">
    <text evidence="2">The sequence shown here is derived from an EMBL/GenBank/DDBJ whole genome shotgun (WGS) entry which is preliminary data.</text>
</comment>
<dbReference type="AlphaFoldDB" id="A0A7K1V4T9"/>
<evidence type="ECO:0000313" key="2">
    <source>
        <dbReference type="EMBL" id="MVU81670.1"/>
    </source>
</evidence>
<keyword evidence="1" id="KW-0812">Transmembrane</keyword>
<feature type="transmembrane region" description="Helical" evidence="1">
    <location>
        <begin position="126"/>
        <end position="148"/>
    </location>
</feature>
<proteinExistence type="predicted"/>
<feature type="transmembrane region" description="Helical" evidence="1">
    <location>
        <begin position="42"/>
        <end position="64"/>
    </location>
</feature>
<name>A0A7K1V4T9_9NOCA</name>
<gene>
    <name evidence="2" type="ORF">GPX89_31080</name>
</gene>
<organism evidence="2 3">
    <name type="scientific">Nocardia terrae</name>
    <dbReference type="NCBI Taxonomy" id="2675851"/>
    <lineage>
        <taxon>Bacteria</taxon>
        <taxon>Bacillati</taxon>
        <taxon>Actinomycetota</taxon>
        <taxon>Actinomycetes</taxon>
        <taxon>Mycobacteriales</taxon>
        <taxon>Nocardiaceae</taxon>
        <taxon>Nocardia</taxon>
    </lineage>
</organism>
<dbReference type="EMBL" id="WRPP01000007">
    <property type="protein sequence ID" value="MVU81670.1"/>
    <property type="molecule type" value="Genomic_DNA"/>
</dbReference>
<reference evidence="2 3" key="1">
    <citation type="submission" date="2019-12" db="EMBL/GenBank/DDBJ databases">
        <title>Nocardia sp. nov. ET3-3 isolated from soil.</title>
        <authorList>
            <person name="Kanchanasin P."/>
            <person name="Tanasupawat S."/>
            <person name="Yuki M."/>
            <person name="Kudo T."/>
        </authorList>
    </citation>
    <scope>NUCLEOTIDE SEQUENCE [LARGE SCALE GENOMIC DNA]</scope>
    <source>
        <strain evidence="2 3">ET3-3</strain>
    </source>
</reference>
<feature type="transmembrane region" description="Helical" evidence="1">
    <location>
        <begin position="6"/>
        <end position="22"/>
    </location>
</feature>
<evidence type="ECO:0000313" key="3">
    <source>
        <dbReference type="Proteomes" id="UP000466794"/>
    </source>
</evidence>
<keyword evidence="1" id="KW-0472">Membrane</keyword>
<accession>A0A7K1V4T9</accession>
<protein>
    <submittedName>
        <fullName evidence="2">DUF2834 domain-containing protein</fullName>
    </submittedName>
</protein>
<sequence length="160" mass="18166">MYLISLIVHAILGLAITAWILWENRALYRAKPDGKRTGAVEIAYWTIDIASVLLGWYFNIRFVLEYHSDDSNSLWGNGSSWSHYIELMFGNWAADSASQDYTLLNVAILPLMSISGGLRKGLPKPWLFFVDSLFTSAVFGFVLYLITADRHTMSNPRRGR</sequence>
<dbReference type="Proteomes" id="UP000466794">
    <property type="component" value="Unassembled WGS sequence"/>
</dbReference>
<keyword evidence="1" id="KW-1133">Transmembrane helix</keyword>